<feature type="region of interest" description="Disordered" evidence="1">
    <location>
        <begin position="55"/>
        <end position="102"/>
    </location>
</feature>
<protein>
    <submittedName>
        <fullName evidence="2">Uncharacterized protein</fullName>
    </submittedName>
</protein>
<gene>
    <name evidence="2" type="ORF">RD110_08060</name>
</gene>
<reference evidence="2 3" key="1">
    <citation type="submission" date="2017-01" db="EMBL/GenBank/DDBJ databases">
        <authorList>
            <person name="Mah S.A."/>
            <person name="Swanson W.J."/>
            <person name="Moy G.W."/>
            <person name="Vacquier V.D."/>
        </authorList>
    </citation>
    <scope>NUCLEOTIDE SEQUENCE [LARGE SCALE GENOMIC DNA]</scope>
    <source>
        <strain evidence="2 3">DCY110</strain>
    </source>
</reference>
<organism evidence="2 3">
    <name type="scientific">Rhodoferax koreensis</name>
    <dbReference type="NCBI Taxonomy" id="1842727"/>
    <lineage>
        <taxon>Bacteria</taxon>
        <taxon>Pseudomonadati</taxon>
        <taxon>Pseudomonadota</taxon>
        <taxon>Betaproteobacteria</taxon>
        <taxon>Burkholderiales</taxon>
        <taxon>Comamonadaceae</taxon>
        <taxon>Rhodoferax</taxon>
    </lineage>
</organism>
<dbReference type="Proteomes" id="UP000186609">
    <property type="component" value="Chromosome"/>
</dbReference>
<proteinExistence type="predicted"/>
<evidence type="ECO:0000313" key="3">
    <source>
        <dbReference type="Proteomes" id="UP000186609"/>
    </source>
</evidence>
<dbReference type="AlphaFoldDB" id="A0A1P8JTS2"/>
<keyword evidence="3" id="KW-1185">Reference proteome</keyword>
<dbReference type="EMBL" id="CP019236">
    <property type="protein sequence ID" value="APW37157.1"/>
    <property type="molecule type" value="Genomic_DNA"/>
</dbReference>
<feature type="compositionally biased region" description="Low complexity" evidence="1">
    <location>
        <begin position="84"/>
        <end position="93"/>
    </location>
</feature>
<evidence type="ECO:0000313" key="2">
    <source>
        <dbReference type="EMBL" id="APW37157.1"/>
    </source>
</evidence>
<dbReference type="RefSeq" id="WP_076198358.1">
    <property type="nucleotide sequence ID" value="NZ_CP019236.1"/>
</dbReference>
<sequence>MLFLIVKDPATQVPKELTVDEAQAFEDQGHGVLVVIGEGETQPLKAWRATQEQVAADLAQPEPEEAGPADGDAPEAVTETPQEPAAVAAPAKTAAKKKSTSK</sequence>
<name>A0A1P8JTS2_9BURK</name>
<dbReference type="KEGG" id="rhy:RD110_08060"/>
<accession>A0A1P8JTS2</accession>
<evidence type="ECO:0000256" key="1">
    <source>
        <dbReference type="SAM" id="MobiDB-lite"/>
    </source>
</evidence>
<dbReference type="STRING" id="1842727.RD110_08060"/>